<organism evidence="2 3">
    <name type="scientific">Kalanchoe fedtschenkoi</name>
    <name type="common">Lavender scallops</name>
    <name type="synonym">South American air plant</name>
    <dbReference type="NCBI Taxonomy" id="63787"/>
    <lineage>
        <taxon>Eukaryota</taxon>
        <taxon>Viridiplantae</taxon>
        <taxon>Streptophyta</taxon>
        <taxon>Embryophyta</taxon>
        <taxon>Tracheophyta</taxon>
        <taxon>Spermatophyta</taxon>
        <taxon>Magnoliopsida</taxon>
        <taxon>eudicotyledons</taxon>
        <taxon>Gunneridae</taxon>
        <taxon>Pentapetalae</taxon>
        <taxon>Saxifragales</taxon>
        <taxon>Crassulaceae</taxon>
        <taxon>Kalanchoe</taxon>
    </lineage>
</organism>
<evidence type="ECO:0000313" key="3">
    <source>
        <dbReference type="Proteomes" id="UP000594263"/>
    </source>
</evidence>
<dbReference type="AlphaFoldDB" id="A0A7N1A093"/>
<feature type="region of interest" description="Disordered" evidence="1">
    <location>
        <begin position="41"/>
        <end position="64"/>
    </location>
</feature>
<feature type="compositionally biased region" description="Polar residues" evidence="1">
    <location>
        <begin position="41"/>
        <end position="62"/>
    </location>
</feature>
<evidence type="ECO:0000313" key="2">
    <source>
        <dbReference type="EnsemblPlants" id="Kaladp0063s0021.1.v1.1"/>
    </source>
</evidence>
<accession>A0A7N1A093</accession>
<sequence length="76" mass="8021">MRLGAVGHPVDSHGLVPHSVVQFQKTPQQIHHMVSSLEAVESSTISSSPAKTATGSPSTPITLSGDISYITQRTKL</sequence>
<name>A0A7N1A093_KALFE</name>
<dbReference type="Proteomes" id="UP000594263">
    <property type="component" value="Unplaced"/>
</dbReference>
<reference evidence="2" key="1">
    <citation type="submission" date="2021-01" db="UniProtKB">
        <authorList>
            <consortium name="EnsemblPlants"/>
        </authorList>
    </citation>
    <scope>IDENTIFICATION</scope>
</reference>
<dbReference type="EnsemblPlants" id="Kaladp0063s0021.1.v1.1">
    <property type="protein sequence ID" value="Kaladp0063s0021.1.v1.1"/>
    <property type="gene ID" value="Kaladp0063s0021.v1.1"/>
</dbReference>
<dbReference type="Gramene" id="Kaladp0063s0021.1.v1.1">
    <property type="protein sequence ID" value="Kaladp0063s0021.1.v1.1"/>
    <property type="gene ID" value="Kaladp0063s0021.v1.1"/>
</dbReference>
<keyword evidence="3" id="KW-1185">Reference proteome</keyword>
<evidence type="ECO:0000256" key="1">
    <source>
        <dbReference type="SAM" id="MobiDB-lite"/>
    </source>
</evidence>
<protein>
    <submittedName>
        <fullName evidence="2">Uncharacterized protein</fullName>
    </submittedName>
</protein>
<proteinExistence type="predicted"/>